<evidence type="ECO:0000256" key="1">
    <source>
        <dbReference type="SAM" id="Phobius"/>
    </source>
</evidence>
<feature type="chain" id="PRO_5045330485" evidence="2">
    <location>
        <begin position="29"/>
        <end position="115"/>
    </location>
</feature>
<proteinExistence type="predicted"/>
<comment type="caution">
    <text evidence="3">The sequence shown here is derived from an EMBL/GenBank/DDBJ whole genome shotgun (WGS) entry which is preliminary data.</text>
</comment>
<dbReference type="RefSeq" id="WP_275180436.1">
    <property type="nucleotide sequence ID" value="NZ_JAUSSY010000003.1"/>
</dbReference>
<name>A0ABT9UDT5_9MICC</name>
<evidence type="ECO:0000313" key="3">
    <source>
        <dbReference type="EMBL" id="MDQ0117801.1"/>
    </source>
</evidence>
<organism evidence="3 4">
    <name type="scientific">Pseudarthrobacter defluvii</name>
    <dbReference type="NCBI Taxonomy" id="410837"/>
    <lineage>
        <taxon>Bacteria</taxon>
        <taxon>Bacillati</taxon>
        <taxon>Actinomycetota</taxon>
        <taxon>Actinomycetes</taxon>
        <taxon>Micrococcales</taxon>
        <taxon>Micrococcaceae</taxon>
        <taxon>Pseudarthrobacter</taxon>
    </lineage>
</organism>
<reference evidence="3 4" key="1">
    <citation type="submission" date="2023-07" db="EMBL/GenBank/DDBJ databases">
        <title>Sorghum-associated microbial communities from plants grown in Nebraska, USA.</title>
        <authorList>
            <person name="Schachtman D."/>
        </authorList>
    </citation>
    <scope>NUCLEOTIDE SEQUENCE [LARGE SCALE GENOMIC DNA]</scope>
    <source>
        <strain evidence="3 4">DS994</strain>
    </source>
</reference>
<keyword evidence="1" id="KW-0812">Transmembrane</keyword>
<keyword evidence="4" id="KW-1185">Reference proteome</keyword>
<keyword evidence="2" id="KW-0732">Signal</keyword>
<evidence type="ECO:0000256" key="2">
    <source>
        <dbReference type="SAM" id="SignalP"/>
    </source>
</evidence>
<sequence>MLASLSTALSTTALSTTALSTTALSAAAQVPADTVVYGPWHGAFSPWFLLFPLFWILVIALFIFVARRTWRRNQHWAAAQGAEGVLRERYARGEVDETEYRQRLEVLRSGDRRQK</sequence>
<feature type="signal peptide" evidence="2">
    <location>
        <begin position="1"/>
        <end position="28"/>
    </location>
</feature>
<keyword evidence="1" id="KW-0472">Membrane</keyword>
<accession>A0ABT9UDT5</accession>
<dbReference type="EMBL" id="JAUSSY010000003">
    <property type="protein sequence ID" value="MDQ0117801.1"/>
    <property type="molecule type" value="Genomic_DNA"/>
</dbReference>
<protein>
    <submittedName>
        <fullName evidence="3">Membrane protein</fullName>
    </submittedName>
</protein>
<keyword evidence="1" id="KW-1133">Transmembrane helix</keyword>
<gene>
    <name evidence="3" type="ORF">J2T22_000974</name>
</gene>
<feature type="transmembrane region" description="Helical" evidence="1">
    <location>
        <begin position="48"/>
        <end position="66"/>
    </location>
</feature>
<dbReference type="Proteomes" id="UP001226389">
    <property type="component" value="Unassembled WGS sequence"/>
</dbReference>
<evidence type="ECO:0000313" key="4">
    <source>
        <dbReference type="Proteomes" id="UP001226389"/>
    </source>
</evidence>